<name>A0A1M5AUK0_9FLAO</name>
<evidence type="ECO:0000313" key="2">
    <source>
        <dbReference type="Proteomes" id="UP000184236"/>
    </source>
</evidence>
<evidence type="ECO:0000313" key="1">
    <source>
        <dbReference type="EMBL" id="SHF33948.1"/>
    </source>
</evidence>
<dbReference type="AlphaFoldDB" id="A0A1M5AUK0"/>
<dbReference type="STRING" id="1302685.SAMN05444408_11537"/>
<organism evidence="1 2">
    <name type="scientific">Chryseobacterium takakiae</name>
    <dbReference type="NCBI Taxonomy" id="1302685"/>
    <lineage>
        <taxon>Bacteria</taxon>
        <taxon>Pseudomonadati</taxon>
        <taxon>Bacteroidota</taxon>
        <taxon>Flavobacteriia</taxon>
        <taxon>Flavobacteriales</taxon>
        <taxon>Weeksellaceae</taxon>
        <taxon>Chryseobacterium group</taxon>
        <taxon>Chryseobacterium</taxon>
    </lineage>
</organism>
<proteinExistence type="predicted"/>
<dbReference type="RefSeq" id="WP_072885861.1">
    <property type="nucleotide sequence ID" value="NZ_FQVO01000015.1"/>
</dbReference>
<dbReference type="EMBL" id="FQVO01000015">
    <property type="protein sequence ID" value="SHF33948.1"/>
    <property type="molecule type" value="Genomic_DNA"/>
</dbReference>
<keyword evidence="2" id="KW-1185">Reference proteome</keyword>
<accession>A0A1M5AUK0</accession>
<gene>
    <name evidence="1" type="ORF">SAMN05444408_11537</name>
</gene>
<sequence length="196" mass="22391">MSWKIYLVVITNAVYSNLAELPEKIGVGHLNPKKEVSIMEAQYLDKGMSIGKYEDKIIIVSSPLVFDLLEKKDSEVRNKLFKIFPKSEIAVLTTGYVNGYSIIKDGITLRTYVIADLKSFVNYGQKLAEEIEAYNEISSDKDLMNMIREESPEDLEAVINENVGESTVFKLTKRYFNQRIDEEGSAFENIILTHYE</sequence>
<protein>
    <submittedName>
        <fullName evidence="1">Uncharacterized protein</fullName>
    </submittedName>
</protein>
<dbReference type="Proteomes" id="UP000184236">
    <property type="component" value="Unassembled WGS sequence"/>
</dbReference>
<dbReference type="OrthoDB" id="1256917at2"/>
<reference evidence="2" key="1">
    <citation type="submission" date="2016-11" db="EMBL/GenBank/DDBJ databases">
        <authorList>
            <person name="Varghese N."/>
            <person name="Submissions S."/>
        </authorList>
    </citation>
    <scope>NUCLEOTIDE SEQUENCE [LARGE SCALE GENOMIC DNA]</scope>
    <source>
        <strain evidence="2">DSM 26898</strain>
    </source>
</reference>